<organism evidence="4 5">
    <name type="scientific">Roseiconus nitratireducens</name>
    <dbReference type="NCBI Taxonomy" id="2605748"/>
    <lineage>
        <taxon>Bacteria</taxon>
        <taxon>Pseudomonadati</taxon>
        <taxon>Planctomycetota</taxon>
        <taxon>Planctomycetia</taxon>
        <taxon>Pirellulales</taxon>
        <taxon>Pirellulaceae</taxon>
        <taxon>Roseiconus</taxon>
    </lineage>
</organism>
<comment type="caution">
    <text evidence="4">The sequence shown here is derived from an EMBL/GenBank/DDBJ whole genome shotgun (WGS) entry which is preliminary data.</text>
</comment>
<dbReference type="Gene3D" id="3.40.50.1000">
    <property type="entry name" value="HAD superfamily/HAD-like"/>
    <property type="match status" value="1"/>
</dbReference>
<evidence type="ECO:0000313" key="5">
    <source>
        <dbReference type="Proteomes" id="UP000324479"/>
    </source>
</evidence>
<dbReference type="InterPro" id="IPR023214">
    <property type="entry name" value="HAD_sf"/>
</dbReference>
<dbReference type="InterPro" id="IPR036412">
    <property type="entry name" value="HAD-like_sf"/>
</dbReference>
<dbReference type="SFLD" id="SFLDS00003">
    <property type="entry name" value="Haloacid_Dehalogenase"/>
    <property type="match status" value="1"/>
</dbReference>
<dbReference type="Gene3D" id="3.90.1070.10">
    <property type="match status" value="1"/>
</dbReference>
<dbReference type="InterPro" id="IPR051518">
    <property type="entry name" value="Sucrose_Phosphatase"/>
</dbReference>
<evidence type="ECO:0000256" key="2">
    <source>
        <dbReference type="SAM" id="MobiDB-lite"/>
    </source>
</evidence>
<reference evidence="4 5" key="1">
    <citation type="submission" date="2019-08" db="EMBL/GenBank/DDBJ databases">
        <authorList>
            <person name="Dhanesh K."/>
            <person name="Kumar G."/>
            <person name="Sasikala C."/>
            <person name="Venkata Ramana C."/>
        </authorList>
    </citation>
    <scope>NUCLEOTIDE SEQUENCE [LARGE SCALE GENOMIC DNA]</scope>
    <source>
        <strain evidence="4 5">JC645</strain>
    </source>
</reference>
<gene>
    <name evidence="4" type="ORF">FYK55_25460</name>
</gene>
<dbReference type="Proteomes" id="UP000324479">
    <property type="component" value="Unassembled WGS sequence"/>
</dbReference>
<evidence type="ECO:0000313" key="4">
    <source>
        <dbReference type="EMBL" id="KAA5539087.1"/>
    </source>
</evidence>
<keyword evidence="1 4" id="KW-0378">Hydrolase</keyword>
<dbReference type="NCBIfam" id="TIGR01484">
    <property type="entry name" value="HAD-SF-IIB"/>
    <property type="match status" value="1"/>
</dbReference>
<feature type="region of interest" description="Disordered" evidence="2">
    <location>
        <begin position="269"/>
        <end position="290"/>
    </location>
</feature>
<dbReference type="SFLD" id="SFLDG01141">
    <property type="entry name" value="C2.B.1:_Sucrose_Phosphatase_Li"/>
    <property type="match status" value="1"/>
</dbReference>
<proteinExistence type="predicted"/>
<evidence type="ECO:0000259" key="3">
    <source>
        <dbReference type="Pfam" id="PF05116"/>
    </source>
</evidence>
<dbReference type="PANTHER" id="PTHR46521">
    <property type="entry name" value="SUCROSE-PHOSPHATASE 2-RELATED"/>
    <property type="match status" value="1"/>
</dbReference>
<dbReference type="InterPro" id="IPR006380">
    <property type="entry name" value="SPP-like_dom"/>
</dbReference>
<accession>A0A5M6CV14</accession>
<sequence>MQLIQAFATDLDGTLIPLDNNPAHFDALEKIQAIVASHRLQMLFVTGRSFDLTRQAMETYRLPTPNAILCDVGTRLMCRDGGEQFRQNEAFRQEMVELRGPWGNQRIRDEVTRRGFPITPQVEANQTEVKCSFDFDVKHFARVQSLVHDWISDEQLPLKMTISVDPFTGGGLLDLLPAGADKAFGLSWWCRSRGIPDNDVVFAGDSGNDTAAINGGANAIIVGNAADSLIQAAQQHHGDRNTLFKATEDATAGVLQGLTHFLDVRGNAAAAAPDSESPGTNPAGGTRSAS</sequence>
<dbReference type="GO" id="GO:0016791">
    <property type="term" value="F:phosphatase activity"/>
    <property type="evidence" value="ECO:0007669"/>
    <property type="project" value="UniProtKB-ARBA"/>
</dbReference>
<dbReference type="Pfam" id="PF05116">
    <property type="entry name" value="S6PP"/>
    <property type="match status" value="1"/>
</dbReference>
<protein>
    <submittedName>
        <fullName evidence="4">HAD-IIB family hydrolase</fullName>
    </submittedName>
</protein>
<dbReference type="AlphaFoldDB" id="A0A5M6CV14"/>
<evidence type="ECO:0000256" key="1">
    <source>
        <dbReference type="ARBA" id="ARBA00022801"/>
    </source>
</evidence>
<keyword evidence="5" id="KW-1185">Reference proteome</keyword>
<dbReference type="SFLD" id="SFLDG01140">
    <property type="entry name" value="C2.B:_Phosphomannomutase_and_P"/>
    <property type="match status" value="1"/>
</dbReference>
<dbReference type="RefSeq" id="WP_150079461.1">
    <property type="nucleotide sequence ID" value="NZ_VWOX01000022.1"/>
</dbReference>
<name>A0A5M6CV14_9BACT</name>
<feature type="domain" description="Sucrose phosphatase-like" evidence="3">
    <location>
        <begin position="7"/>
        <end position="261"/>
    </location>
</feature>
<dbReference type="PANTHER" id="PTHR46521:SF4">
    <property type="entry name" value="SUCROSE-PHOSPHATASE 2-RELATED"/>
    <property type="match status" value="1"/>
</dbReference>
<dbReference type="SUPFAM" id="SSF56784">
    <property type="entry name" value="HAD-like"/>
    <property type="match status" value="1"/>
</dbReference>
<dbReference type="EMBL" id="VWOX01000022">
    <property type="protein sequence ID" value="KAA5539087.1"/>
    <property type="molecule type" value="Genomic_DNA"/>
</dbReference>
<dbReference type="InterPro" id="IPR006379">
    <property type="entry name" value="HAD-SF_hydro_IIB"/>
</dbReference>